<name>A0ACC2FKA3_DALPE</name>
<gene>
    <name evidence="1" type="ORF">DPEC_G00287030</name>
</gene>
<comment type="caution">
    <text evidence="1">The sequence shown here is derived from an EMBL/GenBank/DDBJ whole genome shotgun (WGS) entry which is preliminary data.</text>
</comment>
<keyword evidence="2" id="KW-1185">Reference proteome</keyword>
<accession>A0ACC2FKA3</accession>
<protein>
    <submittedName>
        <fullName evidence="1">Uncharacterized protein</fullName>
    </submittedName>
</protein>
<dbReference type="Proteomes" id="UP001157502">
    <property type="component" value="Chromosome 26"/>
</dbReference>
<reference evidence="1" key="1">
    <citation type="submission" date="2021-05" db="EMBL/GenBank/DDBJ databases">
        <authorList>
            <person name="Pan Q."/>
            <person name="Jouanno E."/>
            <person name="Zahm M."/>
            <person name="Klopp C."/>
            <person name="Cabau C."/>
            <person name="Louis A."/>
            <person name="Berthelot C."/>
            <person name="Parey E."/>
            <person name="Roest Crollius H."/>
            <person name="Montfort J."/>
            <person name="Robinson-Rechavi M."/>
            <person name="Bouchez O."/>
            <person name="Lampietro C."/>
            <person name="Lopez Roques C."/>
            <person name="Donnadieu C."/>
            <person name="Postlethwait J."/>
            <person name="Bobe J."/>
            <person name="Dillon D."/>
            <person name="Chandos A."/>
            <person name="von Hippel F."/>
            <person name="Guiguen Y."/>
        </authorList>
    </citation>
    <scope>NUCLEOTIDE SEQUENCE</scope>
    <source>
        <strain evidence="1">YG-Jan2019</strain>
    </source>
</reference>
<sequence length="116" mass="12871">MPRPGRERVTIVTVTVKGTSCVVTDEVPARASHRQIRAWETDVLFKPSCSFFLLSAPRRSRSCHSGRSRAASCDHRRKGRPGCRARGRGRKRRICERLNGFSPPPRAGEVSRGATG</sequence>
<evidence type="ECO:0000313" key="1">
    <source>
        <dbReference type="EMBL" id="KAJ7991742.1"/>
    </source>
</evidence>
<evidence type="ECO:0000313" key="2">
    <source>
        <dbReference type="Proteomes" id="UP001157502"/>
    </source>
</evidence>
<proteinExistence type="predicted"/>
<organism evidence="1 2">
    <name type="scientific">Dallia pectoralis</name>
    <name type="common">Alaska blackfish</name>
    <dbReference type="NCBI Taxonomy" id="75939"/>
    <lineage>
        <taxon>Eukaryota</taxon>
        <taxon>Metazoa</taxon>
        <taxon>Chordata</taxon>
        <taxon>Craniata</taxon>
        <taxon>Vertebrata</taxon>
        <taxon>Euteleostomi</taxon>
        <taxon>Actinopterygii</taxon>
        <taxon>Neopterygii</taxon>
        <taxon>Teleostei</taxon>
        <taxon>Protacanthopterygii</taxon>
        <taxon>Esociformes</taxon>
        <taxon>Umbridae</taxon>
        <taxon>Dallia</taxon>
    </lineage>
</organism>
<dbReference type="EMBL" id="CM055753">
    <property type="protein sequence ID" value="KAJ7991742.1"/>
    <property type="molecule type" value="Genomic_DNA"/>
</dbReference>